<evidence type="ECO:0000259" key="2">
    <source>
        <dbReference type="Pfam" id="PF07811"/>
    </source>
</evidence>
<protein>
    <recommendedName>
        <fullName evidence="2">TadE-like domain-containing protein</fullName>
    </recommendedName>
</protein>
<organism evidence="3 4">
    <name type="scientific">Methylocystis echinoides</name>
    <dbReference type="NCBI Taxonomy" id="29468"/>
    <lineage>
        <taxon>Bacteria</taxon>
        <taxon>Pseudomonadati</taxon>
        <taxon>Pseudomonadota</taxon>
        <taxon>Alphaproteobacteria</taxon>
        <taxon>Hyphomicrobiales</taxon>
        <taxon>Methylocystaceae</taxon>
        <taxon>Methylocystis</taxon>
    </lineage>
</organism>
<dbReference type="AlphaFoldDB" id="A0A9W6GVC5"/>
<evidence type="ECO:0000256" key="1">
    <source>
        <dbReference type="SAM" id="Phobius"/>
    </source>
</evidence>
<accession>A0A9W6GVC5</accession>
<comment type="caution">
    <text evidence="3">The sequence shown here is derived from an EMBL/GenBank/DDBJ whole genome shotgun (WGS) entry which is preliminary data.</text>
</comment>
<feature type="domain" description="TadE-like" evidence="2">
    <location>
        <begin position="45"/>
        <end position="87"/>
    </location>
</feature>
<keyword evidence="1" id="KW-0472">Membrane</keyword>
<name>A0A9W6GVC5_9HYPH</name>
<dbReference type="Pfam" id="PF07811">
    <property type="entry name" value="TadE"/>
    <property type="match status" value="1"/>
</dbReference>
<sequence length="220" mass="23809">MSVPFRPYQARSDRRRLRKRLRDGHCHGRRLLSRAFASFAGDHRGVTIIEFALIAPVFMLLIAGMFEVGMIYFRTAQLQSVADNAARQLRLSKISSTMTVGQFKDTYVCSTPPRPGTLGSMFNCSLVAIAVVSAADWTGIHDMSVDPLRVSIGGNSSPNLAKLASVGGGHVGMLVVTYRGFSFFGTMSEGYARTVTGGIRKSSAAYFLAGRSIFRVEGGG</sequence>
<proteinExistence type="predicted"/>
<keyword evidence="1" id="KW-1133">Transmembrane helix</keyword>
<gene>
    <name evidence="3" type="ORF">LMG27198_27390</name>
</gene>
<keyword evidence="1" id="KW-0812">Transmembrane</keyword>
<dbReference type="RefSeq" id="WP_281803743.1">
    <property type="nucleotide sequence ID" value="NZ_BSEC01000001.1"/>
</dbReference>
<reference evidence="3" key="1">
    <citation type="journal article" date="2023" name="Int. J. Syst. Evol. Microbiol.">
        <title>Methylocystis iwaonis sp. nov., a type II methane-oxidizing bacterium from surface soil of a rice paddy field in Japan, and emended description of the genus Methylocystis (ex Whittenbury et al. 1970) Bowman et al. 1993.</title>
        <authorList>
            <person name="Kaise H."/>
            <person name="Sawadogo J.B."/>
            <person name="Alam M.S."/>
            <person name="Ueno C."/>
            <person name="Dianou D."/>
            <person name="Shinjo R."/>
            <person name="Asakawa S."/>
        </authorList>
    </citation>
    <scope>NUCLEOTIDE SEQUENCE</scope>
    <source>
        <strain evidence="3">LMG27198</strain>
    </source>
</reference>
<dbReference type="InterPro" id="IPR012495">
    <property type="entry name" value="TadE-like_dom"/>
</dbReference>
<feature type="transmembrane region" description="Helical" evidence="1">
    <location>
        <begin position="51"/>
        <end position="73"/>
    </location>
</feature>
<dbReference type="EMBL" id="BSEC01000001">
    <property type="protein sequence ID" value="GLI93747.1"/>
    <property type="molecule type" value="Genomic_DNA"/>
</dbReference>
<evidence type="ECO:0000313" key="3">
    <source>
        <dbReference type="EMBL" id="GLI93747.1"/>
    </source>
</evidence>
<dbReference type="Proteomes" id="UP001144323">
    <property type="component" value="Unassembled WGS sequence"/>
</dbReference>
<evidence type="ECO:0000313" key="4">
    <source>
        <dbReference type="Proteomes" id="UP001144323"/>
    </source>
</evidence>
<keyword evidence="4" id="KW-1185">Reference proteome</keyword>